<gene>
    <name evidence="1" type="ORF">VFPPC_16562</name>
</gene>
<dbReference type="RefSeq" id="XP_018139513.1">
    <property type="nucleotide sequence ID" value="XM_018294315.1"/>
</dbReference>
<dbReference type="Proteomes" id="UP000078397">
    <property type="component" value="Unassembled WGS sequence"/>
</dbReference>
<proteinExistence type="predicted"/>
<reference evidence="1 2" key="1">
    <citation type="journal article" date="2016" name="PLoS Pathog.">
        <title>Biosynthesis of antibiotic leucinostatins in bio-control fungus Purpureocillium lilacinum and their inhibition on phytophthora revealed by genome mining.</title>
        <authorList>
            <person name="Wang G."/>
            <person name="Liu Z."/>
            <person name="Lin R."/>
            <person name="Li E."/>
            <person name="Mao Z."/>
            <person name="Ling J."/>
            <person name="Yang Y."/>
            <person name="Yin W.B."/>
            <person name="Xie B."/>
        </authorList>
    </citation>
    <scope>NUCLEOTIDE SEQUENCE [LARGE SCALE GENOMIC DNA]</scope>
    <source>
        <strain evidence="1">170</strain>
    </source>
</reference>
<name>A0A179F9N9_METCM</name>
<dbReference type="KEGG" id="pchm:VFPPC_16562"/>
<dbReference type="AlphaFoldDB" id="A0A179F9N9"/>
<comment type="caution">
    <text evidence="1">The sequence shown here is derived from an EMBL/GenBank/DDBJ whole genome shotgun (WGS) entry which is preliminary data.</text>
</comment>
<organism evidence="1 2">
    <name type="scientific">Pochonia chlamydosporia 170</name>
    <dbReference type="NCBI Taxonomy" id="1380566"/>
    <lineage>
        <taxon>Eukaryota</taxon>
        <taxon>Fungi</taxon>
        <taxon>Dikarya</taxon>
        <taxon>Ascomycota</taxon>
        <taxon>Pezizomycotina</taxon>
        <taxon>Sordariomycetes</taxon>
        <taxon>Hypocreomycetidae</taxon>
        <taxon>Hypocreales</taxon>
        <taxon>Clavicipitaceae</taxon>
        <taxon>Pochonia</taxon>
    </lineage>
</organism>
<dbReference type="GeneID" id="28858309"/>
<protein>
    <submittedName>
        <fullName evidence="1">Uncharacterized protein</fullName>
    </submittedName>
</protein>
<sequence length="80" mass="9390">MLWVRMILLRVGRVFQISITAALAARIRHLEIERQVQSLSSPSTYHCFTKSICLGWTWYSFSGLGILKRKLHCDRLTLRR</sequence>
<accession>A0A179F9N9</accession>
<evidence type="ECO:0000313" key="1">
    <source>
        <dbReference type="EMBL" id="OAQ61809.1"/>
    </source>
</evidence>
<dbReference type="EMBL" id="LSBJ02000007">
    <property type="protein sequence ID" value="OAQ61809.1"/>
    <property type="molecule type" value="Genomic_DNA"/>
</dbReference>
<evidence type="ECO:0000313" key="2">
    <source>
        <dbReference type="Proteomes" id="UP000078397"/>
    </source>
</evidence>
<keyword evidence="2" id="KW-1185">Reference proteome</keyword>